<evidence type="ECO:0000256" key="4">
    <source>
        <dbReference type="ARBA" id="ARBA00023315"/>
    </source>
</evidence>
<dbReference type="SMART" id="SM00827">
    <property type="entry name" value="PKS_AT"/>
    <property type="match status" value="1"/>
</dbReference>
<evidence type="ECO:0000256" key="1">
    <source>
        <dbReference type="ARBA" id="ARBA00004792"/>
    </source>
</evidence>
<dbReference type="GO" id="GO:0016746">
    <property type="term" value="F:acyltransferase activity"/>
    <property type="evidence" value="ECO:0007669"/>
    <property type="project" value="UniProtKB-KW"/>
</dbReference>
<dbReference type="InterPro" id="IPR014043">
    <property type="entry name" value="Acyl_transferase_dom"/>
</dbReference>
<dbReference type="InterPro" id="IPR042104">
    <property type="entry name" value="PKS_dehydratase_sf"/>
</dbReference>
<dbReference type="Pfam" id="PF00698">
    <property type="entry name" value="Acyl_transf_1"/>
    <property type="match status" value="1"/>
</dbReference>
<dbReference type="InterPro" id="IPR016035">
    <property type="entry name" value="Acyl_Trfase/lysoPLipase"/>
</dbReference>
<dbReference type="Pfam" id="PF14765">
    <property type="entry name" value="PS-DH"/>
    <property type="match status" value="1"/>
</dbReference>
<evidence type="ECO:0000256" key="5">
    <source>
        <dbReference type="PROSITE-ProRule" id="PRU01363"/>
    </source>
</evidence>
<sequence>MPLTFSARGEQPVRELAASIRDFLTQNPEIDPADAARALLVSRTVFEHRAVLLAADRDGLVDALDALAADRPDPRVVSGAVPAAGAVDGAVFVFPGQGSQWVGMALELLETSEVFRERMHECAAALAEFADWSLLDVLHGTPGAPGFDRVDVVQPVLFAVMVSLAALWQSLGVRPAAVVGHSQGEIAAACVAGALSLRDAARVVALRSLAIAGLAGSGGMVSVPLPAGRTQELIGRWGDRLAVAAVNGPGSSVVSGDPEALDELLAACADQDVRARRIPVDYASHSAHVETLEEQLRELLAPVAPREGAVPFYSAVTGGRLDHLELDGAYWYRNLRQPVRFDTVTRALLDEGHRVFVESSAHPVLTTALQDSFAAAEADNALAVGSLRRDEGGMGRFLSSAATGYVHGLPVDWSAVLGGAGTAAARTVALPTYPFQHRSYWLEAEAKVGDMSDAGLRAAGHPLLGAAVELGDGQGLLFTGRLSLRTHPWLADHTVDGTVLLPGTAFVDLALHAGQETGCEHVEDLTVLVPLLLTEHTPLQLQLVVGALDSDGKRALTVHSKPDTRDDAQADEPWTRHATGVLAEGVRAEAAAGPAGGEAWEAAGTWPPAGAAPADLDRAYERLAARGYEYGPAFQGLRTAWQLGDEVYAEVALDAEAGTSAEGFGLHPALLDSALHPAVLGLLGQSDEGLLPFSWTGVSLHAEGAGSLRVRLRTAGRNTVSVSVADALGAPVATVDALALRPVDKEALRAAGSQGRQPLLVVEWRAMSALTSREQASPGEVGAEARVFRVPGGSTVREVTGQVLAAVQDHLTDTATTGPLLVLTRGAVSTGHDDEVTDPTAAAAWG</sequence>
<dbReference type="InterPro" id="IPR049551">
    <property type="entry name" value="PKS_DH_C"/>
</dbReference>
<dbReference type="Pfam" id="PF21089">
    <property type="entry name" value="PKS_DH_N"/>
    <property type="match status" value="1"/>
</dbReference>
<feature type="region of interest" description="N-terminal hotdog fold" evidence="5">
    <location>
        <begin position="461"/>
        <end position="589"/>
    </location>
</feature>
<name>A0ABT6T8Z3_9ACTN</name>
<dbReference type="InterPro" id="IPR049900">
    <property type="entry name" value="PKS_mFAS_DH"/>
</dbReference>
<protein>
    <submittedName>
        <fullName evidence="7">Acyltransferase domain-containing protein</fullName>
    </submittedName>
</protein>
<dbReference type="PROSITE" id="PS52019">
    <property type="entry name" value="PKS_MFAS_DH"/>
    <property type="match status" value="1"/>
</dbReference>
<reference evidence="7 8" key="1">
    <citation type="submission" date="2023-05" db="EMBL/GenBank/DDBJ databases">
        <title>Draft genome sequence of Streptomyces sp. B-S-A12 isolated from a cave soil in Thailand.</title>
        <authorList>
            <person name="Chamroensaksri N."/>
            <person name="Muangham S."/>
        </authorList>
    </citation>
    <scope>NUCLEOTIDE SEQUENCE [LARGE SCALE GENOMIC DNA]</scope>
    <source>
        <strain evidence="7 8">B-S-A12</strain>
    </source>
</reference>
<dbReference type="Gene3D" id="3.10.129.110">
    <property type="entry name" value="Polyketide synthase dehydratase"/>
    <property type="match status" value="1"/>
</dbReference>
<dbReference type="InterPro" id="IPR036291">
    <property type="entry name" value="NAD(P)-bd_dom_sf"/>
</dbReference>
<evidence type="ECO:0000259" key="6">
    <source>
        <dbReference type="PROSITE" id="PS52019"/>
    </source>
</evidence>
<accession>A0ABT6T8Z3</accession>
<dbReference type="InterPro" id="IPR050091">
    <property type="entry name" value="PKS_NRPS_Biosynth_Enz"/>
</dbReference>
<dbReference type="SMART" id="SM00826">
    <property type="entry name" value="PKS_DH"/>
    <property type="match status" value="1"/>
</dbReference>
<dbReference type="Proteomes" id="UP001237105">
    <property type="component" value="Unassembled WGS sequence"/>
</dbReference>
<feature type="active site" description="Proton donor; for dehydratase activity" evidence="5">
    <location>
        <position position="672"/>
    </location>
</feature>
<keyword evidence="2" id="KW-0808">Transferase</keyword>
<dbReference type="InterPro" id="IPR020807">
    <property type="entry name" value="PKS_DH"/>
</dbReference>
<dbReference type="RefSeq" id="WP_282540181.1">
    <property type="nucleotide sequence ID" value="NZ_JASCIS010000102.1"/>
</dbReference>
<keyword evidence="4 7" id="KW-0012">Acyltransferase</keyword>
<dbReference type="SUPFAM" id="SSF55048">
    <property type="entry name" value="Probable ACP-binding domain of malonyl-CoA ACP transacylase"/>
    <property type="match status" value="1"/>
</dbReference>
<dbReference type="SUPFAM" id="SSF51735">
    <property type="entry name" value="NAD(P)-binding Rossmann-fold domains"/>
    <property type="match status" value="1"/>
</dbReference>
<dbReference type="EMBL" id="JASCIS010000102">
    <property type="protein sequence ID" value="MDI3424363.1"/>
    <property type="molecule type" value="Genomic_DNA"/>
</dbReference>
<proteinExistence type="predicted"/>
<feature type="region of interest" description="C-terminal hotdog fold" evidence="5">
    <location>
        <begin position="611"/>
        <end position="749"/>
    </location>
</feature>
<keyword evidence="8" id="KW-1185">Reference proteome</keyword>
<evidence type="ECO:0000313" key="7">
    <source>
        <dbReference type="EMBL" id="MDI3424363.1"/>
    </source>
</evidence>
<dbReference type="PANTHER" id="PTHR43775:SF51">
    <property type="entry name" value="INACTIVE PHENOLPHTHIOCEROL SYNTHESIS POLYKETIDE SYNTHASE TYPE I PKS1-RELATED"/>
    <property type="match status" value="1"/>
</dbReference>
<dbReference type="SUPFAM" id="SSF52151">
    <property type="entry name" value="FabD/lysophospholipase-like"/>
    <property type="match status" value="1"/>
</dbReference>
<keyword evidence="3" id="KW-0511">Multifunctional enzyme</keyword>
<dbReference type="PANTHER" id="PTHR43775">
    <property type="entry name" value="FATTY ACID SYNTHASE"/>
    <property type="match status" value="1"/>
</dbReference>
<feature type="non-terminal residue" evidence="7">
    <location>
        <position position="846"/>
    </location>
</feature>
<organism evidence="7 8">
    <name type="scientific">Streptomyces luteolus</name>
    <dbReference type="NCBI Taxonomy" id="3043615"/>
    <lineage>
        <taxon>Bacteria</taxon>
        <taxon>Bacillati</taxon>
        <taxon>Actinomycetota</taxon>
        <taxon>Actinomycetes</taxon>
        <taxon>Kitasatosporales</taxon>
        <taxon>Streptomycetaceae</taxon>
        <taxon>Streptomyces</taxon>
    </lineage>
</organism>
<dbReference type="Gene3D" id="3.40.366.10">
    <property type="entry name" value="Malonyl-Coenzyme A Acyl Carrier Protein, domain 2"/>
    <property type="match status" value="1"/>
</dbReference>
<dbReference type="InterPro" id="IPR016036">
    <property type="entry name" value="Malonyl_transacylase_ACP-bd"/>
</dbReference>
<comment type="pathway">
    <text evidence="1">Antibiotic biosynthesis.</text>
</comment>
<dbReference type="InterPro" id="IPR049552">
    <property type="entry name" value="PKS_DH_N"/>
</dbReference>
<evidence type="ECO:0000256" key="2">
    <source>
        <dbReference type="ARBA" id="ARBA00022679"/>
    </source>
</evidence>
<gene>
    <name evidence="7" type="ORF">QIT00_38630</name>
</gene>
<dbReference type="InterPro" id="IPR001227">
    <property type="entry name" value="Ac_transferase_dom_sf"/>
</dbReference>
<dbReference type="Gene3D" id="3.30.70.3290">
    <property type="match status" value="1"/>
</dbReference>
<comment type="caution">
    <text evidence="7">The sequence shown here is derived from an EMBL/GenBank/DDBJ whole genome shotgun (WGS) entry which is preliminary data.</text>
</comment>
<feature type="active site" description="Proton acceptor; for dehydratase activity" evidence="5">
    <location>
        <position position="493"/>
    </location>
</feature>
<evidence type="ECO:0000256" key="3">
    <source>
        <dbReference type="ARBA" id="ARBA00023268"/>
    </source>
</evidence>
<evidence type="ECO:0000313" key="8">
    <source>
        <dbReference type="Proteomes" id="UP001237105"/>
    </source>
</evidence>
<dbReference type="Pfam" id="PF22621">
    <property type="entry name" value="CurL-like_PKS_C"/>
    <property type="match status" value="1"/>
</dbReference>
<feature type="domain" description="PKS/mFAS DH" evidence="6">
    <location>
        <begin position="461"/>
        <end position="749"/>
    </location>
</feature>